<dbReference type="eggNOG" id="COG4221">
    <property type="taxonomic scope" value="Bacteria"/>
</dbReference>
<reference evidence="4 5" key="1">
    <citation type="journal article" date="2014" name="Antonie Van Leeuwenhoek">
        <title>Hyphomonas beringensis sp. nov. and Hyphomonas chukchiensis sp. nov., isolated from surface seawater of the Bering Sea and Chukchi Sea.</title>
        <authorList>
            <person name="Li C."/>
            <person name="Lai Q."/>
            <person name="Li G."/>
            <person name="Dong C."/>
            <person name="Wang J."/>
            <person name="Liao Y."/>
            <person name="Shao Z."/>
        </authorList>
    </citation>
    <scope>NUCLEOTIDE SEQUENCE [LARGE SCALE GENOMIC DNA]</scope>
    <source>
        <strain evidence="4 5">22II1-22F38</strain>
    </source>
</reference>
<dbReference type="PATRIC" id="fig|1280948.3.peg.2465"/>
<dbReference type="SUPFAM" id="SSF51735">
    <property type="entry name" value="NAD(P)-binding Rossmann-fold domains"/>
    <property type="match status" value="1"/>
</dbReference>
<evidence type="ECO:0000313" key="5">
    <source>
        <dbReference type="Proteomes" id="UP000024547"/>
    </source>
</evidence>
<comment type="caution">
    <text evidence="4">The sequence shown here is derived from an EMBL/GenBank/DDBJ whole genome shotgun (WGS) entry which is preliminary data.</text>
</comment>
<evidence type="ECO:0008006" key="6">
    <source>
        <dbReference type="Google" id="ProtNLM"/>
    </source>
</evidence>
<gene>
    <name evidence="4" type="ORF">HY36_06845</name>
</gene>
<dbReference type="GO" id="GO:0016491">
    <property type="term" value="F:oxidoreductase activity"/>
    <property type="evidence" value="ECO:0007669"/>
    <property type="project" value="UniProtKB-KW"/>
</dbReference>
<name>A0A059E019_9PROT</name>
<evidence type="ECO:0000256" key="2">
    <source>
        <dbReference type="ARBA" id="ARBA00023002"/>
    </source>
</evidence>
<organism evidence="4 5">
    <name type="scientific">Hyphomonas atlantica</name>
    <dbReference type="NCBI Taxonomy" id="1280948"/>
    <lineage>
        <taxon>Bacteria</taxon>
        <taxon>Pseudomonadati</taxon>
        <taxon>Pseudomonadota</taxon>
        <taxon>Alphaproteobacteria</taxon>
        <taxon>Hyphomonadales</taxon>
        <taxon>Hyphomonadaceae</taxon>
        <taxon>Hyphomonas</taxon>
    </lineage>
</organism>
<dbReference type="InterPro" id="IPR036291">
    <property type="entry name" value="NAD(P)-bd_dom_sf"/>
</dbReference>
<dbReference type="RefSeq" id="WP_035553112.1">
    <property type="nucleotide sequence ID" value="NZ_AWFH01000034.1"/>
</dbReference>
<dbReference type="Pfam" id="PF00106">
    <property type="entry name" value="adh_short"/>
    <property type="match status" value="1"/>
</dbReference>
<accession>A0A059E019</accession>
<dbReference type="PRINTS" id="PR00080">
    <property type="entry name" value="SDRFAMILY"/>
</dbReference>
<keyword evidence="2" id="KW-0560">Oxidoreductase</keyword>
<protein>
    <recommendedName>
        <fullName evidence="6">Short-chain dehydrogenase</fullName>
    </recommendedName>
</protein>
<evidence type="ECO:0000256" key="3">
    <source>
        <dbReference type="RuleBase" id="RU000363"/>
    </source>
</evidence>
<dbReference type="OrthoDB" id="9793825at2"/>
<dbReference type="NCBIfam" id="NF006123">
    <property type="entry name" value="PRK08267.1"/>
    <property type="match status" value="1"/>
</dbReference>
<sequence>MSQAGGRKSIFITGAASGIGAETARYFSKRGWFCGLYDVNTDGLDEVEAEIGAKNCIKAKLDVRSRDDWAGAVKDFGDATEGAMNVLFNNAGIGRHGWFENITGEDNDAIIDINVKGVVNGVQVSLPLLKATSGARIVNTASTAGIVGSPQLAVYSATKFAVRGLTEALDAEFRDLDIRVTSLMPWFVETPILEMGDRDGSNHKMSDQLRENGMNVYPVSMAAERAWEAAHGKDRHYMVGKDAERARFMSRWMPGAIMKRVRESVPPRD</sequence>
<dbReference type="InterPro" id="IPR002347">
    <property type="entry name" value="SDR_fam"/>
</dbReference>
<dbReference type="PRINTS" id="PR00081">
    <property type="entry name" value="GDHRDH"/>
</dbReference>
<dbReference type="Proteomes" id="UP000024547">
    <property type="component" value="Unassembled WGS sequence"/>
</dbReference>
<keyword evidence="5" id="KW-1185">Reference proteome</keyword>
<dbReference type="PANTHER" id="PTHR43391">
    <property type="entry name" value="RETINOL DEHYDROGENASE-RELATED"/>
    <property type="match status" value="1"/>
</dbReference>
<comment type="similarity">
    <text evidence="1 3">Belongs to the short-chain dehydrogenases/reductases (SDR) family.</text>
</comment>
<dbReference type="STRING" id="1280948.HY36_06845"/>
<dbReference type="PANTHER" id="PTHR43391:SF82">
    <property type="entry name" value="OXIDOREDUCTASE SADH-RELATED"/>
    <property type="match status" value="1"/>
</dbReference>
<evidence type="ECO:0000256" key="1">
    <source>
        <dbReference type="ARBA" id="ARBA00006484"/>
    </source>
</evidence>
<dbReference type="EMBL" id="AWFH01000034">
    <property type="protein sequence ID" value="KCZ59841.1"/>
    <property type="molecule type" value="Genomic_DNA"/>
</dbReference>
<proteinExistence type="inferred from homology"/>
<evidence type="ECO:0000313" key="4">
    <source>
        <dbReference type="EMBL" id="KCZ59841.1"/>
    </source>
</evidence>
<dbReference type="AlphaFoldDB" id="A0A059E019"/>
<dbReference type="Gene3D" id="3.40.50.720">
    <property type="entry name" value="NAD(P)-binding Rossmann-like Domain"/>
    <property type="match status" value="1"/>
</dbReference>